<keyword evidence="2" id="KW-1185">Reference proteome</keyword>
<reference evidence="3" key="1">
    <citation type="submission" date="2016-11" db="UniProtKB">
        <authorList>
            <consortium name="WormBaseParasite"/>
        </authorList>
    </citation>
    <scope>IDENTIFICATION</scope>
</reference>
<proteinExistence type="predicted"/>
<evidence type="ECO:0000313" key="3">
    <source>
        <dbReference type="WBParaSite" id="L893_g24993.t1"/>
    </source>
</evidence>
<evidence type="ECO:0000256" key="1">
    <source>
        <dbReference type="SAM" id="MobiDB-lite"/>
    </source>
</evidence>
<organism evidence="2 3">
    <name type="scientific">Steinernema glaseri</name>
    <dbReference type="NCBI Taxonomy" id="37863"/>
    <lineage>
        <taxon>Eukaryota</taxon>
        <taxon>Metazoa</taxon>
        <taxon>Ecdysozoa</taxon>
        <taxon>Nematoda</taxon>
        <taxon>Chromadorea</taxon>
        <taxon>Rhabditida</taxon>
        <taxon>Tylenchina</taxon>
        <taxon>Panagrolaimomorpha</taxon>
        <taxon>Strongyloidoidea</taxon>
        <taxon>Steinernematidae</taxon>
        <taxon>Steinernema</taxon>
    </lineage>
</organism>
<feature type="region of interest" description="Disordered" evidence="1">
    <location>
        <begin position="30"/>
        <end position="49"/>
    </location>
</feature>
<protein>
    <submittedName>
        <fullName evidence="3">Uncharacterized protein</fullName>
    </submittedName>
</protein>
<accession>A0A1I7ZCE4</accession>
<name>A0A1I7ZCE4_9BILA</name>
<dbReference type="Proteomes" id="UP000095287">
    <property type="component" value="Unplaced"/>
</dbReference>
<sequence length="104" mass="11533">MPSYISHGATQSILATVPVEFKLPCVLESSSSHKTEKAEPFSAQPPRTGEWKTIRGRVETNTGNLARSVFAFAFYVAPSPCSELLPWAIYPSFNAMTLYFCWLA</sequence>
<evidence type="ECO:0000313" key="2">
    <source>
        <dbReference type="Proteomes" id="UP000095287"/>
    </source>
</evidence>
<dbReference type="WBParaSite" id="L893_g24993.t1">
    <property type="protein sequence ID" value="L893_g24993.t1"/>
    <property type="gene ID" value="L893_g24993"/>
</dbReference>
<dbReference type="AlphaFoldDB" id="A0A1I7ZCE4"/>